<name>A0A9N9X6P4_DIABA</name>
<keyword evidence="10" id="KW-0732">Signal</keyword>
<dbReference type="GO" id="GO:0030182">
    <property type="term" value="P:neuron differentiation"/>
    <property type="evidence" value="ECO:0007669"/>
    <property type="project" value="TreeGrafter"/>
</dbReference>
<dbReference type="Proteomes" id="UP001153709">
    <property type="component" value="Chromosome 2"/>
</dbReference>
<evidence type="ECO:0000256" key="4">
    <source>
        <dbReference type="ARBA" id="ARBA00022525"/>
    </source>
</evidence>
<keyword evidence="4" id="KW-0964">Secreted</keyword>
<evidence type="ECO:0000256" key="5">
    <source>
        <dbReference type="ARBA" id="ARBA00022530"/>
    </source>
</evidence>
<dbReference type="EMBL" id="OU898277">
    <property type="protein sequence ID" value="CAG9829515.1"/>
    <property type="molecule type" value="Genomic_DNA"/>
</dbReference>
<dbReference type="GO" id="GO:0060070">
    <property type="term" value="P:canonical Wnt signaling pathway"/>
    <property type="evidence" value="ECO:0007669"/>
    <property type="project" value="TreeGrafter"/>
</dbReference>
<dbReference type="InterPro" id="IPR005817">
    <property type="entry name" value="Wnt"/>
</dbReference>
<dbReference type="OrthoDB" id="5945655at2759"/>
<evidence type="ECO:0000256" key="7">
    <source>
        <dbReference type="ARBA" id="ARBA00023157"/>
    </source>
</evidence>
<dbReference type="AlphaFoldDB" id="A0A9N9X6P4"/>
<evidence type="ECO:0000256" key="1">
    <source>
        <dbReference type="ARBA" id="ARBA00004498"/>
    </source>
</evidence>
<evidence type="ECO:0000256" key="9">
    <source>
        <dbReference type="RuleBase" id="RU003500"/>
    </source>
</evidence>
<reference evidence="11" key="1">
    <citation type="submission" date="2022-01" db="EMBL/GenBank/DDBJ databases">
        <authorList>
            <person name="King R."/>
        </authorList>
    </citation>
    <scope>NUCLEOTIDE SEQUENCE</scope>
</reference>
<dbReference type="PANTHER" id="PTHR12027:SF97">
    <property type="entry name" value="PROTEIN WNT-4"/>
    <property type="match status" value="1"/>
</dbReference>
<proteinExistence type="inferred from homology"/>
<sequence>MMRLLTVKHLTCLMVTILVCCLIDSDSGTPSNRKIPKTSRRNSFIAAVYTKNSTRYSATANKRELCRWLRSFKHQKLLCLKRTGLPEIIRDYRKLTVLSCINHFKYEQWPCLRHRKYFRKIYRETSFMHSLSASAFMYLVAKACAAGKLENCKCASHGKSDNSSNWQWGGCGDNTKFAKNLTYRFFQLRRKGDVNQSLFRHNSEIGIRVVIRNEEKVCKCHGLSGSCTYKTCFKKIRPFDTIVKELKNHYHNAIKVESSNNYQLKKKGSRKNLLYLENSPNFCPSTVGRRCEDVVNCDTLCCGRGFSSKTSKVKETCKCRWRNESLYQITCQQCERDEIIYICQ</sequence>
<comment type="subcellular location">
    <subcellularLocation>
        <location evidence="1 9">Secreted</location>
        <location evidence="1 9">Extracellular space</location>
        <location evidence="1 9">Extracellular matrix</location>
    </subcellularLocation>
</comment>
<evidence type="ECO:0000256" key="10">
    <source>
        <dbReference type="SAM" id="SignalP"/>
    </source>
</evidence>
<evidence type="ECO:0000313" key="12">
    <source>
        <dbReference type="Proteomes" id="UP001153709"/>
    </source>
</evidence>
<evidence type="ECO:0000256" key="6">
    <source>
        <dbReference type="ARBA" id="ARBA00022687"/>
    </source>
</evidence>
<accession>A0A9N9X6P4</accession>
<dbReference type="PANTHER" id="PTHR12027">
    <property type="entry name" value="WNT RELATED"/>
    <property type="match status" value="1"/>
</dbReference>
<keyword evidence="12" id="KW-1185">Reference proteome</keyword>
<dbReference type="InterPro" id="IPR018161">
    <property type="entry name" value="Wnt_CS"/>
</dbReference>
<comment type="similarity">
    <text evidence="2 9">Belongs to the Wnt family.</text>
</comment>
<gene>
    <name evidence="11" type="ORF">DIABBA_LOCUS3316</name>
</gene>
<protein>
    <recommendedName>
        <fullName evidence="9">Protein Wnt</fullName>
    </recommendedName>
</protein>
<keyword evidence="8" id="KW-0449">Lipoprotein</keyword>
<comment type="function">
    <text evidence="9">Ligand for members of the frizzled family of seven transmembrane receptors.</text>
</comment>
<dbReference type="GO" id="GO:0005109">
    <property type="term" value="F:frizzled binding"/>
    <property type="evidence" value="ECO:0007669"/>
    <property type="project" value="TreeGrafter"/>
</dbReference>
<dbReference type="PROSITE" id="PS00246">
    <property type="entry name" value="WNT1"/>
    <property type="match status" value="1"/>
</dbReference>
<dbReference type="GO" id="GO:0005125">
    <property type="term" value="F:cytokine activity"/>
    <property type="evidence" value="ECO:0007669"/>
    <property type="project" value="TreeGrafter"/>
</dbReference>
<organism evidence="11 12">
    <name type="scientific">Diabrotica balteata</name>
    <name type="common">Banded cucumber beetle</name>
    <dbReference type="NCBI Taxonomy" id="107213"/>
    <lineage>
        <taxon>Eukaryota</taxon>
        <taxon>Metazoa</taxon>
        <taxon>Ecdysozoa</taxon>
        <taxon>Arthropoda</taxon>
        <taxon>Hexapoda</taxon>
        <taxon>Insecta</taxon>
        <taxon>Pterygota</taxon>
        <taxon>Neoptera</taxon>
        <taxon>Endopterygota</taxon>
        <taxon>Coleoptera</taxon>
        <taxon>Polyphaga</taxon>
        <taxon>Cucujiformia</taxon>
        <taxon>Chrysomeloidea</taxon>
        <taxon>Chrysomelidae</taxon>
        <taxon>Galerucinae</taxon>
        <taxon>Diabroticina</taxon>
        <taxon>Diabroticites</taxon>
        <taxon>Diabrotica</taxon>
    </lineage>
</organism>
<evidence type="ECO:0000256" key="2">
    <source>
        <dbReference type="ARBA" id="ARBA00005683"/>
    </source>
</evidence>
<evidence type="ECO:0000256" key="8">
    <source>
        <dbReference type="ARBA" id="ARBA00023288"/>
    </source>
</evidence>
<dbReference type="PRINTS" id="PR01349">
    <property type="entry name" value="WNTPROTEIN"/>
</dbReference>
<feature type="signal peptide" evidence="10">
    <location>
        <begin position="1"/>
        <end position="28"/>
    </location>
</feature>
<keyword evidence="7" id="KW-1015">Disulfide bond</keyword>
<dbReference type="SMART" id="SM00097">
    <property type="entry name" value="WNT1"/>
    <property type="match status" value="1"/>
</dbReference>
<keyword evidence="5" id="KW-0272">Extracellular matrix</keyword>
<evidence type="ECO:0000313" key="11">
    <source>
        <dbReference type="EMBL" id="CAG9829515.1"/>
    </source>
</evidence>
<keyword evidence="6 9" id="KW-0879">Wnt signaling pathway</keyword>
<dbReference type="GO" id="GO:0045165">
    <property type="term" value="P:cell fate commitment"/>
    <property type="evidence" value="ECO:0007669"/>
    <property type="project" value="TreeGrafter"/>
</dbReference>
<feature type="chain" id="PRO_5040251405" description="Protein Wnt" evidence="10">
    <location>
        <begin position="29"/>
        <end position="344"/>
    </location>
</feature>
<dbReference type="Pfam" id="PF00110">
    <property type="entry name" value="wnt"/>
    <property type="match status" value="1"/>
</dbReference>
<keyword evidence="3 9" id="KW-0217">Developmental protein</keyword>
<evidence type="ECO:0000256" key="3">
    <source>
        <dbReference type="ARBA" id="ARBA00022473"/>
    </source>
</evidence>
<dbReference type="GO" id="GO:0005615">
    <property type="term" value="C:extracellular space"/>
    <property type="evidence" value="ECO:0007669"/>
    <property type="project" value="TreeGrafter"/>
</dbReference>